<evidence type="ECO:0000256" key="19">
    <source>
        <dbReference type="ARBA" id="ARBA00023306"/>
    </source>
</evidence>
<dbReference type="InterPro" id="IPR011009">
    <property type="entry name" value="Kinase-like_dom_sf"/>
</dbReference>
<keyword evidence="13 25" id="KW-0547">Nucleotide-binding</keyword>
<feature type="compositionally biased region" description="Acidic residues" evidence="26">
    <location>
        <begin position="498"/>
        <end position="508"/>
    </location>
</feature>
<gene>
    <name evidence="28" type="primary">NEK4</name>
    <name evidence="28" type="ORF">AWC38_SpisGene1733</name>
</gene>
<feature type="compositionally biased region" description="Low complexity" evidence="26">
    <location>
        <begin position="514"/>
        <end position="529"/>
    </location>
</feature>
<keyword evidence="18" id="KW-0966">Cell projection</keyword>
<dbReference type="STRING" id="50429.A0A2B4SX51"/>
<evidence type="ECO:0000256" key="7">
    <source>
        <dbReference type="ARBA" id="ARBA00022490"/>
    </source>
</evidence>
<feature type="compositionally biased region" description="Basic and acidic residues" evidence="26">
    <location>
        <begin position="361"/>
        <end position="387"/>
    </location>
</feature>
<evidence type="ECO:0000256" key="8">
    <source>
        <dbReference type="ARBA" id="ARBA00022527"/>
    </source>
</evidence>
<dbReference type="SUPFAM" id="SSF56112">
    <property type="entry name" value="Protein kinase-like (PK-like)"/>
    <property type="match status" value="1"/>
</dbReference>
<keyword evidence="6" id="KW-0488">Methylation</keyword>
<evidence type="ECO:0000256" key="9">
    <source>
        <dbReference type="ARBA" id="ARBA00022553"/>
    </source>
</evidence>
<dbReference type="PROSITE" id="PS00107">
    <property type="entry name" value="PROTEIN_KINASE_ATP"/>
    <property type="match status" value="1"/>
</dbReference>
<name>A0A2B4SX51_STYPI</name>
<keyword evidence="19" id="KW-0131">Cell cycle</keyword>
<accession>A0A2B4SX51</accession>
<dbReference type="GO" id="GO:0051301">
    <property type="term" value="P:cell division"/>
    <property type="evidence" value="ECO:0007669"/>
    <property type="project" value="UniProtKB-KW"/>
</dbReference>
<comment type="subcellular location">
    <subcellularLocation>
        <location evidence="2">Cell projection</location>
        <location evidence="2">Cilium</location>
    </subcellularLocation>
    <subcellularLocation>
        <location evidence="3">Cytoplasm</location>
    </subcellularLocation>
</comment>
<dbReference type="Gene3D" id="3.30.200.20">
    <property type="entry name" value="Phosphorylase Kinase, domain 1"/>
    <property type="match status" value="1"/>
</dbReference>
<evidence type="ECO:0000256" key="14">
    <source>
        <dbReference type="ARBA" id="ARBA00022776"/>
    </source>
</evidence>
<dbReference type="EC" id="2.7.11.1" evidence="5"/>
<dbReference type="GO" id="GO:0005737">
    <property type="term" value="C:cytoplasm"/>
    <property type="evidence" value="ECO:0007669"/>
    <property type="project" value="UniProtKB-SubCell"/>
</dbReference>
<dbReference type="EMBL" id="LSMT01000012">
    <property type="protein sequence ID" value="PFX33450.1"/>
    <property type="molecule type" value="Genomic_DNA"/>
</dbReference>
<dbReference type="GO" id="GO:0046872">
    <property type="term" value="F:metal ion binding"/>
    <property type="evidence" value="ECO:0007669"/>
    <property type="project" value="UniProtKB-KW"/>
</dbReference>
<keyword evidence="9" id="KW-0597">Phosphoprotein</keyword>
<evidence type="ECO:0000256" key="12">
    <source>
        <dbReference type="ARBA" id="ARBA00022723"/>
    </source>
</evidence>
<evidence type="ECO:0000256" key="4">
    <source>
        <dbReference type="ARBA" id="ARBA00010886"/>
    </source>
</evidence>
<dbReference type="Proteomes" id="UP000225706">
    <property type="component" value="Unassembled WGS sequence"/>
</dbReference>
<keyword evidence="16 25" id="KW-0067">ATP-binding</keyword>
<feature type="compositionally biased region" description="Low complexity" evidence="26">
    <location>
        <begin position="349"/>
        <end position="360"/>
    </location>
</feature>
<dbReference type="PANTHER" id="PTHR44899:SF7">
    <property type="entry name" value="NIMA-RELATED KINASE"/>
    <property type="match status" value="1"/>
</dbReference>
<dbReference type="SMART" id="SM00220">
    <property type="entry name" value="S_TKc"/>
    <property type="match status" value="1"/>
</dbReference>
<feature type="compositionally biased region" description="Pro residues" evidence="26">
    <location>
        <begin position="457"/>
        <end position="466"/>
    </location>
</feature>
<evidence type="ECO:0000256" key="15">
    <source>
        <dbReference type="ARBA" id="ARBA00022777"/>
    </source>
</evidence>
<keyword evidence="8" id="KW-0723">Serine/threonine-protein kinase</keyword>
<comment type="catalytic activity">
    <reaction evidence="21">
        <text>L-seryl-[protein] + ATP = O-phospho-L-seryl-[protein] + ADP + H(+)</text>
        <dbReference type="Rhea" id="RHEA:17989"/>
        <dbReference type="Rhea" id="RHEA-COMP:9863"/>
        <dbReference type="Rhea" id="RHEA-COMP:11604"/>
        <dbReference type="ChEBI" id="CHEBI:15378"/>
        <dbReference type="ChEBI" id="CHEBI:29999"/>
        <dbReference type="ChEBI" id="CHEBI:30616"/>
        <dbReference type="ChEBI" id="CHEBI:83421"/>
        <dbReference type="ChEBI" id="CHEBI:456216"/>
        <dbReference type="EC" id="2.7.11.1"/>
    </reaction>
</comment>
<evidence type="ECO:0000313" key="28">
    <source>
        <dbReference type="EMBL" id="PFX33450.1"/>
    </source>
</evidence>
<dbReference type="PROSITE" id="PS00108">
    <property type="entry name" value="PROTEIN_KINASE_ST"/>
    <property type="match status" value="1"/>
</dbReference>
<evidence type="ECO:0000259" key="27">
    <source>
        <dbReference type="PROSITE" id="PS50011"/>
    </source>
</evidence>
<evidence type="ECO:0000256" key="10">
    <source>
        <dbReference type="ARBA" id="ARBA00022618"/>
    </source>
</evidence>
<evidence type="ECO:0000256" key="5">
    <source>
        <dbReference type="ARBA" id="ARBA00012513"/>
    </source>
</evidence>
<evidence type="ECO:0000256" key="6">
    <source>
        <dbReference type="ARBA" id="ARBA00022481"/>
    </source>
</evidence>
<feature type="region of interest" description="Disordered" evidence="26">
    <location>
        <begin position="275"/>
        <end position="309"/>
    </location>
</feature>
<feature type="compositionally biased region" description="Low complexity" evidence="26">
    <location>
        <begin position="291"/>
        <end position="303"/>
    </location>
</feature>
<evidence type="ECO:0000256" key="16">
    <source>
        <dbReference type="ARBA" id="ARBA00022840"/>
    </source>
</evidence>
<evidence type="ECO:0000256" key="2">
    <source>
        <dbReference type="ARBA" id="ARBA00004138"/>
    </source>
</evidence>
<evidence type="ECO:0000256" key="23">
    <source>
        <dbReference type="ARBA" id="ARBA00080102"/>
    </source>
</evidence>
<keyword evidence="14" id="KW-0498">Mitosis</keyword>
<evidence type="ECO:0000256" key="17">
    <source>
        <dbReference type="ARBA" id="ARBA00022842"/>
    </source>
</evidence>
<sequence length="544" mass="60808">MPLESFAIGKVIGKGSYGEVYLVKHRKDRKQCVMKKVDLSKASSRERKAAEQEAKLLSQLRHPNIVSYRESFQDESGFLYIIMNFCEGGDLYTKLKAQSKEGKVLEETQVVEWFVQIAMALQYMHERNVLHRDLKTQNIFLTKSKIIKVGDLGIARVLETSSDMATTLIGTPYYMSPELFSNKPYNHKSDVWALGCCLYEMCTLRHAFNAKDMSSLVYKILKGKTPPLPSNYSDDLCGIVQSMLELEPEKRPSAARLLRHPYIKKQIALFLEGTKNRQKQKTVTKEERTPSAKSKSSSSQPPKLDSGYVGSGLEVSIATISAVDCVLEDEKSTKQSPKPSSRNDRGRSSVDSTSSSSGSSEKGRTEADVKKTEQKNAVDLKQKESIRKQMAVRKKSAGVEKTSNKQSVKQRGVEEKAVPVRRSSEDVKKAAVLEEKRAKPSPVKSKTPRTESQQPQRPLPQPPKGGPPGGDLPASRSPRARRRYKVTSSSHAARSQYAEEEEEEDEEDKSNADSEPSSKSVSESTPQVSTLRYHLLEQPILKSM</sequence>
<evidence type="ECO:0000256" key="1">
    <source>
        <dbReference type="ARBA" id="ARBA00001936"/>
    </source>
</evidence>
<evidence type="ECO:0000313" key="29">
    <source>
        <dbReference type="Proteomes" id="UP000225706"/>
    </source>
</evidence>
<evidence type="ECO:0000256" key="13">
    <source>
        <dbReference type="ARBA" id="ARBA00022741"/>
    </source>
</evidence>
<dbReference type="InterPro" id="IPR051131">
    <property type="entry name" value="NEK_Ser/Thr_kinase_NIMA"/>
</dbReference>
<comment type="similarity">
    <text evidence="4">Belongs to the protein kinase superfamily. NEK Ser/Thr protein kinase family. NIMA subfamily.</text>
</comment>
<keyword evidence="12" id="KW-0479">Metal-binding</keyword>
<comment type="caution">
    <text evidence="28">The sequence shown here is derived from an EMBL/GenBank/DDBJ whole genome shotgun (WGS) entry which is preliminary data.</text>
</comment>
<evidence type="ECO:0000256" key="20">
    <source>
        <dbReference type="ARBA" id="ARBA00047899"/>
    </source>
</evidence>
<dbReference type="Pfam" id="PF00069">
    <property type="entry name" value="Pkinase"/>
    <property type="match status" value="1"/>
</dbReference>
<feature type="region of interest" description="Disordered" evidence="26">
    <location>
        <begin position="328"/>
        <end position="544"/>
    </location>
</feature>
<evidence type="ECO:0000256" key="18">
    <source>
        <dbReference type="ARBA" id="ARBA00023273"/>
    </source>
</evidence>
<dbReference type="InterPro" id="IPR017441">
    <property type="entry name" value="Protein_kinase_ATP_BS"/>
</dbReference>
<feature type="binding site" evidence="25">
    <location>
        <position position="35"/>
    </location>
    <ligand>
        <name>ATP</name>
        <dbReference type="ChEBI" id="CHEBI:30616"/>
    </ligand>
</feature>
<organism evidence="28 29">
    <name type="scientific">Stylophora pistillata</name>
    <name type="common">Smooth cauliflower coral</name>
    <dbReference type="NCBI Taxonomy" id="50429"/>
    <lineage>
        <taxon>Eukaryota</taxon>
        <taxon>Metazoa</taxon>
        <taxon>Cnidaria</taxon>
        <taxon>Anthozoa</taxon>
        <taxon>Hexacorallia</taxon>
        <taxon>Scleractinia</taxon>
        <taxon>Astrocoeniina</taxon>
        <taxon>Pocilloporidae</taxon>
        <taxon>Stylophora</taxon>
    </lineage>
</organism>
<comment type="catalytic activity">
    <reaction evidence="20">
        <text>L-threonyl-[protein] + ATP = O-phospho-L-threonyl-[protein] + ADP + H(+)</text>
        <dbReference type="Rhea" id="RHEA:46608"/>
        <dbReference type="Rhea" id="RHEA-COMP:11060"/>
        <dbReference type="Rhea" id="RHEA-COMP:11605"/>
        <dbReference type="ChEBI" id="CHEBI:15378"/>
        <dbReference type="ChEBI" id="CHEBI:30013"/>
        <dbReference type="ChEBI" id="CHEBI:30616"/>
        <dbReference type="ChEBI" id="CHEBI:61977"/>
        <dbReference type="ChEBI" id="CHEBI:456216"/>
        <dbReference type="EC" id="2.7.11.1"/>
    </reaction>
</comment>
<dbReference type="AlphaFoldDB" id="A0A2B4SX51"/>
<dbReference type="FunFam" id="3.30.200.20:FF:000247">
    <property type="entry name" value="serine/threonine-protein kinase Nek4 isoform X1"/>
    <property type="match status" value="1"/>
</dbReference>
<feature type="domain" description="Protein kinase" evidence="27">
    <location>
        <begin position="6"/>
        <end position="263"/>
    </location>
</feature>
<keyword evidence="17" id="KW-0460">Magnesium</keyword>
<keyword evidence="15 28" id="KW-0418">Kinase</keyword>
<feature type="compositionally biased region" description="Basic and acidic residues" evidence="26">
    <location>
        <begin position="411"/>
        <end position="438"/>
    </location>
</feature>
<evidence type="ECO:0000256" key="3">
    <source>
        <dbReference type="ARBA" id="ARBA00004496"/>
    </source>
</evidence>
<reference evidence="29" key="1">
    <citation type="journal article" date="2017" name="bioRxiv">
        <title>Comparative analysis of the genomes of Stylophora pistillata and Acropora digitifera provides evidence for extensive differences between species of corals.</title>
        <authorList>
            <person name="Voolstra C.R."/>
            <person name="Li Y."/>
            <person name="Liew Y.J."/>
            <person name="Baumgarten S."/>
            <person name="Zoccola D."/>
            <person name="Flot J.-F."/>
            <person name="Tambutte S."/>
            <person name="Allemand D."/>
            <person name="Aranda M."/>
        </authorList>
    </citation>
    <scope>NUCLEOTIDE SEQUENCE [LARGE SCALE GENOMIC DNA]</scope>
</reference>
<keyword evidence="7" id="KW-0963">Cytoplasm</keyword>
<dbReference type="Gene3D" id="1.10.510.10">
    <property type="entry name" value="Transferase(Phosphotransferase) domain 1"/>
    <property type="match status" value="1"/>
</dbReference>
<evidence type="ECO:0000256" key="11">
    <source>
        <dbReference type="ARBA" id="ARBA00022679"/>
    </source>
</evidence>
<evidence type="ECO:0000256" key="24">
    <source>
        <dbReference type="ARBA" id="ARBA00082679"/>
    </source>
</evidence>
<dbReference type="FunFam" id="1.10.510.10:FF:000219">
    <property type="entry name" value="Putative serine/threonine-protein kinase Nek4"/>
    <property type="match status" value="1"/>
</dbReference>
<protein>
    <recommendedName>
        <fullName evidence="22">Serine/threonine-protein kinase Nek4</fullName>
        <ecNumber evidence="5">2.7.11.1</ecNumber>
    </recommendedName>
    <alternativeName>
        <fullName evidence="24">Never in mitosis A-related kinase 4</fullName>
    </alternativeName>
    <alternativeName>
        <fullName evidence="23">Serine/threonine-protein kinase 2</fullName>
    </alternativeName>
</protein>
<dbReference type="GO" id="GO:0005929">
    <property type="term" value="C:cilium"/>
    <property type="evidence" value="ECO:0007669"/>
    <property type="project" value="UniProtKB-SubCell"/>
</dbReference>
<proteinExistence type="inferred from homology"/>
<keyword evidence="10" id="KW-0132">Cell division</keyword>
<dbReference type="PANTHER" id="PTHR44899">
    <property type="entry name" value="CAMK FAMILY PROTEIN KINASE"/>
    <property type="match status" value="1"/>
</dbReference>
<dbReference type="InterPro" id="IPR008271">
    <property type="entry name" value="Ser/Thr_kinase_AS"/>
</dbReference>
<dbReference type="GO" id="GO:0005524">
    <property type="term" value="F:ATP binding"/>
    <property type="evidence" value="ECO:0007669"/>
    <property type="project" value="UniProtKB-UniRule"/>
</dbReference>
<dbReference type="InterPro" id="IPR000719">
    <property type="entry name" value="Prot_kinase_dom"/>
</dbReference>
<keyword evidence="29" id="KW-1185">Reference proteome</keyword>
<keyword evidence="11" id="KW-0808">Transferase</keyword>
<evidence type="ECO:0000256" key="22">
    <source>
        <dbReference type="ARBA" id="ARBA00067731"/>
    </source>
</evidence>
<evidence type="ECO:0000256" key="26">
    <source>
        <dbReference type="SAM" id="MobiDB-lite"/>
    </source>
</evidence>
<evidence type="ECO:0000256" key="25">
    <source>
        <dbReference type="PROSITE-ProRule" id="PRU10141"/>
    </source>
</evidence>
<dbReference type="PROSITE" id="PS50011">
    <property type="entry name" value="PROTEIN_KINASE_DOM"/>
    <property type="match status" value="1"/>
</dbReference>
<evidence type="ECO:0000256" key="21">
    <source>
        <dbReference type="ARBA" id="ARBA00048679"/>
    </source>
</evidence>
<dbReference type="OrthoDB" id="248923at2759"/>
<comment type="cofactor">
    <cofactor evidence="1">
        <name>Mn(2+)</name>
        <dbReference type="ChEBI" id="CHEBI:29035"/>
    </cofactor>
</comment>
<dbReference type="GO" id="GO:0004674">
    <property type="term" value="F:protein serine/threonine kinase activity"/>
    <property type="evidence" value="ECO:0007669"/>
    <property type="project" value="UniProtKB-KW"/>
</dbReference>